<dbReference type="GO" id="GO:0005829">
    <property type="term" value="C:cytosol"/>
    <property type="evidence" value="ECO:0007669"/>
    <property type="project" value="TreeGrafter"/>
</dbReference>
<dbReference type="NCBIfam" id="TIGR00234">
    <property type="entry name" value="tyrS"/>
    <property type="match status" value="1"/>
</dbReference>
<evidence type="ECO:0000256" key="5">
    <source>
        <dbReference type="ARBA" id="ARBA00022917"/>
    </source>
</evidence>
<organism evidence="8">
    <name type="scientific">marine sediment metagenome</name>
    <dbReference type="NCBI Taxonomy" id="412755"/>
    <lineage>
        <taxon>unclassified sequences</taxon>
        <taxon>metagenomes</taxon>
        <taxon>ecological metagenomes</taxon>
    </lineage>
</organism>
<dbReference type="SUPFAM" id="SSF52374">
    <property type="entry name" value="Nucleotidylyl transferase"/>
    <property type="match status" value="1"/>
</dbReference>
<dbReference type="GO" id="GO:0004831">
    <property type="term" value="F:tyrosine-tRNA ligase activity"/>
    <property type="evidence" value="ECO:0007669"/>
    <property type="project" value="UniProtKB-EC"/>
</dbReference>
<keyword evidence="2" id="KW-0436">Ligase</keyword>
<dbReference type="PROSITE" id="PS00178">
    <property type="entry name" value="AA_TRNA_LIGASE_I"/>
    <property type="match status" value="1"/>
</dbReference>
<keyword evidence="6" id="KW-0030">Aminoacyl-tRNA synthetase</keyword>
<evidence type="ECO:0000256" key="7">
    <source>
        <dbReference type="ARBA" id="ARBA00048248"/>
    </source>
</evidence>
<evidence type="ECO:0000256" key="1">
    <source>
        <dbReference type="ARBA" id="ARBA00013160"/>
    </source>
</evidence>
<gene>
    <name evidence="8" type="ORF">LCGC14_2476860</name>
</gene>
<dbReference type="EMBL" id="LAZR01038921">
    <property type="protein sequence ID" value="KKL18305.1"/>
    <property type="molecule type" value="Genomic_DNA"/>
</dbReference>
<dbReference type="PANTHER" id="PTHR11766">
    <property type="entry name" value="TYROSYL-TRNA SYNTHETASE"/>
    <property type="match status" value="1"/>
</dbReference>
<evidence type="ECO:0000256" key="4">
    <source>
        <dbReference type="ARBA" id="ARBA00022840"/>
    </source>
</evidence>
<proteinExistence type="predicted"/>
<dbReference type="InterPro" id="IPR002307">
    <property type="entry name" value="Tyr-tRNA-ligase"/>
</dbReference>
<reference evidence="8" key="1">
    <citation type="journal article" date="2015" name="Nature">
        <title>Complex archaea that bridge the gap between prokaryotes and eukaryotes.</title>
        <authorList>
            <person name="Spang A."/>
            <person name="Saw J.H."/>
            <person name="Jorgensen S.L."/>
            <person name="Zaremba-Niedzwiedzka K."/>
            <person name="Martijn J."/>
            <person name="Lind A.E."/>
            <person name="van Eijk R."/>
            <person name="Schleper C."/>
            <person name="Guy L."/>
            <person name="Ettema T.J."/>
        </authorList>
    </citation>
    <scope>NUCLEOTIDE SEQUENCE</scope>
</reference>
<dbReference type="InterPro" id="IPR002305">
    <property type="entry name" value="aa-tRNA-synth_Ic"/>
</dbReference>
<accession>A0A0F9B9J4</accession>
<dbReference type="PANTHER" id="PTHR11766:SF1">
    <property type="entry name" value="TYROSINE--TRNA LIGASE"/>
    <property type="match status" value="1"/>
</dbReference>
<dbReference type="GO" id="GO:0006437">
    <property type="term" value="P:tyrosyl-tRNA aminoacylation"/>
    <property type="evidence" value="ECO:0007669"/>
    <property type="project" value="InterPro"/>
</dbReference>
<name>A0A0F9B9J4_9ZZZZ</name>
<dbReference type="InterPro" id="IPR001412">
    <property type="entry name" value="aa-tRNA-synth_I_CS"/>
</dbReference>
<protein>
    <recommendedName>
        <fullName evidence="1">tyrosine--tRNA ligase</fullName>
        <ecNumber evidence="1">6.1.1.1</ecNumber>
    </recommendedName>
</protein>
<keyword evidence="3" id="KW-0547">Nucleotide-binding</keyword>
<sequence length="166" mass="18859">MPETDKQKINEALSRGVDTIYPSREALEQVLRSGKKLRIYHGVDPTGQHLHIGHATNLLTLRRLQRLGHEIIFLIGDFTARIGDPSEKSATRTQLNYKEVKENSKTFKKQASKIIAFSGSNAAKVKFNSTWLKKLSFADVLELASHVTVQQMVKRGMFQKRIEENI</sequence>
<dbReference type="InterPro" id="IPR024088">
    <property type="entry name" value="Tyr-tRNA-ligase_bac-type"/>
</dbReference>
<dbReference type="Gene3D" id="3.40.50.620">
    <property type="entry name" value="HUPs"/>
    <property type="match status" value="1"/>
</dbReference>
<dbReference type="GO" id="GO:0005524">
    <property type="term" value="F:ATP binding"/>
    <property type="evidence" value="ECO:0007669"/>
    <property type="project" value="UniProtKB-KW"/>
</dbReference>
<evidence type="ECO:0000256" key="2">
    <source>
        <dbReference type="ARBA" id="ARBA00022598"/>
    </source>
</evidence>
<dbReference type="AlphaFoldDB" id="A0A0F9B9J4"/>
<dbReference type="EC" id="6.1.1.1" evidence="1"/>
<evidence type="ECO:0000313" key="8">
    <source>
        <dbReference type="EMBL" id="KKL18305.1"/>
    </source>
</evidence>
<comment type="caution">
    <text evidence="8">The sequence shown here is derived from an EMBL/GenBank/DDBJ whole genome shotgun (WGS) entry which is preliminary data.</text>
</comment>
<comment type="catalytic activity">
    <reaction evidence="7">
        <text>tRNA(Tyr) + L-tyrosine + ATP = L-tyrosyl-tRNA(Tyr) + AMP + diphosphate + H(+)</text>
        <dbReference type="Rhea" id="RHEA:10220"/>
        <dbReference type="Rhea" id="RHEA-COMP:9706"/>
        <dbReference type="Rhea" id="RHEA-COMP:9707"/>
        <dbReference type="ChEBI" id="CHEBI:15378"/>
        <dbReference type="ChEBI" id="CHEBI:30616"/>
        <dbReference type="ChEBI" id="CHEBI:33019"/>
        <dbReference type="ChEBI" id="CHEBI:58315"/>
        <dbReference type="ChEBI" id="CHEBI:78442"/>
        <dbReference type="ChEBI" id="CHEBI:78536"/>
        <dbReference type="ChEBI" id="CHEBI:456215"/>
        <dbReference type="EC" id="6.1.1.1"/>
    </reaction>
</comment>
<evidence type="ECO:0000256" key="3">
    <source>
        <dbReference type="ARBA" id="ARBA00022741"/>
    </source>
</evidence>
<keyword evidence="4" id="KW-0067">ATP-binding</keyword>
<evidence type="ECO:0000256" key="6">
    <source>
        <dbReference type="ARBA" id="ARBA00023146"/>
    </source>
</evidence>
<dbReference type="Pfam" id="PF00579">
    <property type="entry name" value="tRNA-synt_1b"/>
    <property type="match status" value="1"/>
</dbReference>
<dbReference type="InterPro" id="IPR014729">
    <property type="entry name" value="Rossmann-like_a/b/a_fold"/>
</dbReference>
<keyword evidence="5" id="KW-0648">Protein biosynthesis</keyword>